<keyword evidence="4 7" id="KW-0560">Oxidoreductase</keyword>
<dbReference type="EMBL" id="MLJW01000185">
    <property type="protein sequence ID" value="OIQ94477.1"/>
    <property type="molecule type" value="Genomic_DNA"/>
</dbReference>
<evidence type="ECO:0000256" key="1">
    <source>
        <dbReference type="ARBA" id="ARBA00001917"/>
    </source>
</evidence>
<comment type="caution">
    <text evidence="7">The sequence shown here is derived from an EMBL/GenBank/DDBJ whole genome shotgun (WGS) entry which is preliminary data.</text>
</comment>
<reference evidence="7" key="1">
    <citation type="submission" date="2016-10" db="EMBL/GenBank/DDBJ databases">
        <title>Sequence of Gallionella enrichment culture.</title>
        <authorList>
            <person name="Poehlein A."/>
            <person name="Muehling M."/>
            <person name="Daniel R."/>
        </authorList>
    </citation>
    <scope>NUCLEOTIDE SEQUENCE</scope>
</reference>
<dbReference type="InterPro" id="IPR019740">
    <property type="entry name" value="Pyridox_Oxase_CS"/>
</dbReference>
<dbReference type="AlphaFoldDB" id="A0A1J5S2A1"/>
<evidence type="ECO:0000259" key="5">
    <source>
        <dbReference type="Pfam" id="PF01243"/>
    </source>
</evidence>
<evidence type="ECO:0000256" key="3">
    <source>
        <dbReference type="ARBA" id="ARBA00022643"/>
    </source>
</evidence>
<evidence type="ECO:0000256" key="4">
    <source>
        <dbReference type="ARBA" id="ARBA00023002"/>
    </source>
</evidence>
<dbReference type="Pfam" id="PF01243">
    <property type="entry name" value="PNPOx_N"/>
    <property type="match status" value="1"/>
</dbReference>
<dbReference type="InterPro" id="IPR000659">
    <property type="entry name" value="Pyridox_Oxase"/>
</dbReference>
<dbReference type="InterPro" id="IPR011576">
    <property type="entry name" value="Pyridox_Oxase_N"/>
</dbReference>
<dbReference type="PROSITE" id="PS01064">
    <property type="entry name" value="PYRIDOX_OXIDASE"/>
    <property type="match status" value="1"/>
</dbReference>
<dbReference type="GO" id="GO:0008615">
    <property type="term" value="P:pyridoxine biosynthetic process"/>
    <property type="evidence" value="ECO:0007669"/>
    <property type="project" value="InterPro"/>
</dbReference>
<evidence type="ECO:0000256" key="2">
    <source>
        <dbReference type="ARBA" id="ARBA00022630"/>
    </source>
</evidence>
<dbReference type="NCBIfam" id="TIGR00558">
    <property type="entry name" value="pdxH"/>
    <property type="match status" value="1"/>
</dbReference>
<sequence length="195" mass="22159">MAASEKDPLALFHQWMAEAEKSEVNDPNAMALATADGEGRPAVRMVLLKEADARGFVFYTNLESRKGEDLAANARAALCLHWKSLRRQVRIEGRVQPVTPEEADAYFASRARGSQIGAWASRQSRPLQGRFELERRIGEFAAKFGLGKVPRPPHWSGFRVVPDRIEFWADRPFRLHDRTLFIATPEGWRTEQLFP</sequence>
<dbReference type="NCBIfam" id="NF004231">
    <property type="entry name" value="PRK05679.1"/>
    <property type="match status" value="1"/>
</dbReference>
<dbReference type="PIRSF" id="PIRSF000190">
    <property type="entry name" value="Pyd_amn-ph_oxd"/>
    <property type="match status" value="1"/>
</dbReference>
<proteinExistence type="inferred from homology"/>
<comment type="cofactor">
    <cofactor evidence="1">
        <name>FMN</name>
        <dbReference type="ChEBI" id="CHEBI:58210"/>
    </cofactor>
</comment>
<feature type="domain" description="Pyridoxamine 5'-phosphate oxidase N-terminal" evidence="5">
    <location>
        <begin position="18"/>
        <end position="140"/>
    </location>
</feature>
<dbReference type="GO" id="GO:0004733">
    <property type="term" value="F:pyridoxamine phosphate oxidase activity"/>
    <property type="evidence" value="ECO:0007669"/>
    <property type="project" value="UniProtKB-EC"/>
</dbReference>
<dbReference type="EC" id="1.4.3.5" evidence="7"/>
<name>A0A1J5S2A1_9ZZZZ</name>
<dbReference type="SUPFAM" id="SSF50475">
    <property type="entry name" value="FMN-binding split barrel"/>
    <property type="match status" value="1"/>
</dbReference>
<dbReference type="Pfam" id="PF10590">
    <property type="entry name" value="PNP_phzG_C"/>
    <property type="match status" value="1"/>
</dbReference>
<evidence type="ECO:0000313" key="7">
    <source>
        <dbReference type="EMBL" id="OIQ94477.1"/>
    </source>
</evidence>
<dbReference type="HAMAP" id="MF_01629">
    <property type="entry name" value="PdxH"/>
    <property type="match status" value="1"/>
</dbReference>
<protein>
    <submittedName>
        <fullName evidence="7">Pyridoxine/pyridoxamine 5'-phosphate oxidase</fullName>
        <ecNumber evidence="7">1.4.3.5</ecNumber>
    </submittedName>
</protein>
<dbReference type="InterPro" id="IPR019576">
    <property type="entry name" value="Pyridoxamine_oxidase_dimer_C"/>
</dbReference>
<dbReference type="Gene3D" id="2.30.110.10">
    <property type="entry name" value="Electron Transport, Fmn-binding Protein, Chain A"/>
    <property type="match status" value="1"/>
</dbReference>
<gene>
    <name evidence="7" type="primary">pdxH_4</name>
    <name evidence="7" type="ORF">GALL_235270</name>
</gene>
<dbReference type="PANTHER" id="PTHR10851">
    <property type="entry name" value="PYRIDOXINE-5-PHOSPHATE OXIDASE"/>
    <property type="match status" value="1"/>
</dbReference>
<organism evidence="7">
    <name type="scientific">mine drainage metagenome</name>
    <dbReference type="NCBI Taxonomy" id="410659"/>
    <lineage>
        <taxon>unclassified sequences</taxon>
        <taxon>metagenomes</taxon>
        <taxon>ecological metagenomes</taxon>
    </lineage>
</organism>
<dbReference type="GO" id="GO:0010181">
    <property type="term" value="F:FMN binding"/>
    <property type="evidence" value="ECO:0007669"/>
    <property type="project" value="InterPro"/>
</dbReference>
<keyword evidence="3" id="KW-0288">FMN</keyword>
<dbReference type="PANTHER" id="PTHR10851:SF0">
    <property type="entry name" value="PYRIDOXINE-5'-PHOSPHATE OXIDASE"/>
    <property type="match status" value="1"/>
</dbReference>
<feature type="domain" description="Pyridoxine 5'-phosphate oxidase dimerisation C-terminal" evidence="6">
    <location>
        <begin position="155"/>
        <end position="195"/>
    </location>
</feature>
<evidence type="ECO:0000259" key="6">
    <source>
        <dbReference type="Pfam" id="PF10590"/>
    </source>
</evidence>
<keyword evidence="2" id="KW-0285">Flavoprotein</keyword>
<accession>A0A1J5S2A1</accession>
<dbReference type="InterPro" id="IPR012349">
    <property type="entry name" value="Split_barrel_FMN-bd"/>
</dbReference>